<proteinExistence type="predicted"/>
<feature type="region of interest" description="Disordered" evidence="1">
    <location>
        <begin position="51"/>
        <end position="156"/>
    </location>
</feature>
<evidence type="ECO:0000313" key="2">
    <source>
        <dbReference type="EMBL" id="GFN84459.1"/>
    </source>
</evidence>
<evidence type="ECO:0000313" key="3">
    <source>
        <dbReference type="Proteomes" id="UP000735302"/>
    </source>
</evidence>
<dbReference type="EMBL" id="BLXT01001319">
    <property type="protein sequence ID" value="GFN84459.1"/>
    <property type="molecule type" value="Genomic_DNA"/>
</dbReference>
<gene>
    <name evidence="2" type="ORF">PoB_001096500</name>
</gene>
<name>A0AAV3YPU5_9GAST</name>
<keyword evidence="3" id="KW-1185">Reference proteome</keyword>
<evidence type="ECO:0000256" key="1">
    <source>
        <dbReference type="SAM" id="MobiDB-lite"/>
    </source>
</evidence>
<reference evidence="2 3" key="1">
    <citation type="journal article" date="2021" name="Elife">
        <title>Chloroplast acquisition without the gene transfer in kleptoplastic sea slugs, Plakobranchus ocellatus.</title>
        <authorList>
            <person name="Maeda T."/>
            <person name="Takahashi S."/>
            <person name="Yoshida T."/>
            <person name="Shimamura S."/>
            <person name="Takaki Y."/>
            <person name="Nagai Y."/>
            <person name="Toyoda A."/>
            <person name="Suzuki Y."/>
            <person name="Arimoto A."/>
            <person name="Ishii H."/>
            <person name="Satoh N."/>
            <person name="Nishiyama T."/>
            <person name="Hasebe M."/>
            <person name="Maruyama T."/>
            <person name="Minagawa J."/>
            <person name="Obokata J."/>
            <person name="Shigenobu S."/>
        </authorList>
    </citation>
    <scope>NUCLEOTIDE SEQUENCE [LARGE SCALE GENOMIC DNA]</scope>
</reference>
<feature type="compositionally biased region" description="Acidic residues" evidence="1">
    <location>
        <begin position="117"/>
        <end position="149"/>
    </location>
</feature>
<protein>
    <submittedName>
        <fullName evidence="2">Uncharacterized protein</fullName>
    </submittedName>
</protein>
<feature type="compositionally biased region" description="Basic and acidic residues" evidence="1">
    <location>
        <begin position="83"/>
        <end position="92"/>
    </location>
</feature>
<organism evidence="2 3">
    <name type="scientific">Plakobranchus ocellatus</name>
    <dbReference type="NCBI Taxonomy" id="259542"/>
    <lineage>
        <taxon>Eukaryota</taxon>
        <taxon>Metazoa</taxon>
        <taxon>Spiralia</taxon>
        <taxon>Lophotrochozoa</taxon>
        <taxon>Mollusca</taxon>
        <taxon>Gastropoda</taxon>
        <taxon>Heterobranchia</taxon>
        <taxon>Euthyneura</taxon>
        <taxon>Panpulmonata</taxon>
        <taxon>Sacoglossa</taxon>
        <taxon>Placobranchoidea</taxon>
        <taxon>Plakobranchidae</taxon>
        <taxon>Plakobranchus</taxon>
    </lineage>
</organism>
<accession>A0AAV3YPU5</accession>
<sequence>MIGASEHCTSVTITVFTARSSGLPYSASPLTPWGSHTFRPSPDRLVVTTFESTKEHPSKGKAVFRNHPTTNLPQAKFVPPCDHLNERQHEQNTDIELFKANQSGAGVGGTSAAVAAADDDDDDGDGDGDGDDDDNDDDDDDDDDDDIDDDKSKNAT</sequence>
<comment type="caution">
    <text evidence="2">The sequence shown here is derived from an EMBL/GenBank/DDBJ whole genome shotgun (WGS) entry which is preliminary data.</text>
</comment>
<dbReference type="AlphaFoldDB" id="A0AAV3YPU5"/>
<dbReference type="Proteomes" id="UP000735302">
    <property type="component" value="Unassembled WGS sequence"/>
</dbReference>